<evidence type="ECO:0000256" key="1">
    <source>
        <dbReference type="ARBA" id="ARBA00023015"/>
    </source>
</evidence>
<proteinExistence type="predicted"/>
<comment type="caution">
    <text evidence="5">The sequence shown here is derived from an EMBL/GenBank/DDBJ whole genome shotgun (WGS) entry which is preliminary data.</text>
</comment>
<keyword evidence="1" id="KW-0805">Transcription regulation</keyword>
<dbReference type="InterPro" id="IPR018060">
    <property type="entry name" value="HTH_AraC"/>
</dbReference>
<evidence type="ECO:0000313" key="6">
    <source>
        <dbReference type="Proteomes" id="UP000640485"/>
    </source>
</evidence>
<accession>A0A934SLP5</accession>
<dbReference type="PROSITE" id="PS01124">
    <property type="entry name" value="HTH_ARAC_FAMILY_2"/>
    <property type="match status" value="1"/>
</dbReference>
<evidence type="ECO:0000256" key="3">
    <source>
        <dbReference type="ARBA" id="ARBA00023163"/>
    </source>
</evidence>
<dbReference type="Gene3D" id="1.10.10.60">
    <property type="entry name" value="Homeodomain-like"/>
    <property type="match status" value="2"/>
</dbReference>
<dbReference type="PANTHER" id="PTHR46796">
    <property type="entry name" value="HTH-TYPE TRANSCRIPTIONAL ACTIVATOR RHAS-RELATED"/>
    <property type="match status" value="1"/>
</dbReference>
<dbReference type="GO" id="GO:0043565">
    <property type="term" value="F:sequence-specific DNA binding"/>
    <property type="evidence" value="ECO:0007669"/>
    <property type="project" value="InterPro"/>
</dbReference>
<dbReference type="Pfam" id="PF12833">
    <property type="entry name" value="HTH_18"/>
    <property type="match status" value="1"/>
</dbReference>
<protein>
    <submittedName>
        <fullName evidence="5">AraC family transcriptional regulator</fullName>
    </submittedName>
</protein>
<organism evidence="5 6">
    <name type="scientific">Paracoccus caeni</name>
    <dbReference type="NCBI Taxonomy" id="657651"/>
    <lineage>
        <taxon>Bacteria</taxon>
        <taxon>Pseudomonadati</taxon>
        <taxon>Pseudomonadota</taxon>
        <taxon>Alphaproteobacteria</taxon>
        <taxon>Rhodobacterales</taxon>
        <taxon>Paracoccaceae</taxon>
        <taxon>Paracoccus</taxon>
    </lineage>
</organism>
<dbReference type="InterPro" id="IPR050204">
    <property type="entry name" value="AraC_XylS_family_regulators"/>
</dbReference>
<evidence type="ECO:0000259" key="4">
    <source>
        <dbReference type="PROSITE" id="PS01124"/>
    </source>
</evidence>
<feature type="domain" description="HTH araC/xylS-type" evidence="4">
    <location>
        <begin position="202"/>
        <end position="300"/>
    </location>
</feature>
<keyword evidence="3" id="KW-0804">Transcription</keyword>
<keyword evidence="2" id="KW-0238">DNA-binding</keyword>
<dbReference type="Proteomes" id="UP000640485">
    <property type="component" value="Unassembled WGS sequence"/>
</dbReference>
<evidence type="ECO:0000256" key="2">
    <source>
        <dbReference type="ARBA" id="ARBA00023125"/>
    </source>
</evidence>
<sequence>MADPDKDPLASVVALLKPSPSISKMVEAGGPWQVQRQDLSSPFYCAIVEGACVLTITGRDPVTLAAGDFLLIPNPHSFTMSSLQPPAVDTVRMPLEIGPGTFRLGPPDAPVQLRSLVGHCDFNAPDKDLLLSLLPEVIHLRGQERLTVLVSMIHDETRSDRLARSMILERLLEVLMIEALRAHPGPDLPPGLLRGMSDPQLAGALRRIHADASQQLSVSDLARDAGISRSGFFERFRKEVGRAPMDYLTAWRMAVARDLLSRGGLSNSQIARRVGYGSASAFGMAFVRHEGISPGAYADMHEAAG</sequence>
<dbReference type="RefSeq" id="WP_200686684.1">
    <property type="nucleotide sequence ID" value="NZ_JAEPRQ010000003.1"/>
</dbReference>
<dbReference type="GO" id="GO:0003700">
    <property type="term" value="F:DNA-binding transcription factor activity"/>
    <property type="evidence" value="ECO:0007669"/>
    <property type="project" value="InterPro"/>
</dbReference>
<dbReference type="InterPro" id="IPR009057">
    <property type="entry name" value="Homeodomain-like_sf"/>
</dbReference>
<dbReference type="SUPFAM" id="SSF46689">
    <property type="entry name" value="Homeodomain-like"/>
    <property type="match status" value="2"/>
</dbReference>
<dbReference type="InterPro" id="IPR032783">
    <property type="entry name" value="AraC_lig"/>
</dbReference>
<dbReference type="EMBL" id="JAEPRQ010000003">
    <property type="protein sequence ID" value="MBK4216658.1"/>
    <property type="molecule type" value="Genomic_DNA"/>
</dbReference>
<evidence type="ECO:0000313" key="5">
    <source>
        <dbReference type="EMBL" id="MBK4216658.1"/>
    </source>
</evidence>
<reference evidence="5" key="1">
    <citation type="submission" date="2021-01" db="EMBL/GenBank/DDBJ databases">
        <title>Paracoccus amoyensis sp. nov., isolated from the surface seawater along the coast of Xiamen Island, China.</title>
        <authorList>
            <person name="Lyu L."/>
        </authorList>
    </citation>
    <scope>NUCLEOTIDE SEQUENCE</scope>
    <source>
        <strain evidence="5">MJ17</strain>
    </source>
</reference>
<dbReference type="PANTHER" id="PTHR46796:SF13">
    <property type="entry name" value="HTH-TYPE TRANSCRIPTIONAL ACTIVATOR RHAS"/>
    <property type="match status" value="1"/>
</dbReference>
<dbReference type="SMART" id="SM00342">
    <property type="entry name" value="HTH_ARAC"/>
    <property type="match status" value="1"/>
</dbReference>
<keyword evidence="6" id="KW-1185">Reference proteome</keyword>
<dbReference type="AlphaFoldDB" id="A0A934SLP5"/>
<name>A0A934SLP5_9RHOB</name>
<gene>
    <name evidence="5" type="ORF">JJJ17_12040</name>
</gene>
<dbReference type="Pfam" id="PF12852">
    <property type="entry name" value="Cupin_6"/>
    <property type="match status" value="1"/>
</dbReference>